<gene>
    <name evidence="1" type="ORF">AVEN_235888_1</name>
</gene>
<name>A0A4Y2N4X3_ARAVE</name>
<accession>A0A4Y2N4X3</accession>
<dbReference type="Proteomes" id="UP000499080">
    <property type="component" value="Unassembled WGS sequence"/>
</dbReference>
<dbReference type="AlphaFoldDB" id="A0A4Y2N4X3"/>
<proteinExistence type="predicted"/>
<evidence type="ECO:0000313" key="1">
    <source>
        <dbReference type="EMBL" id="GBN32866.1"/>
    </source>
</evidence>
<dbReference type="EMBL" id="BGPR01008303">
    <property type="protein sequence ID" value="GBN32866.1"/>
    <property type="molecule type" value="Genomic_DNA"/>
</dbReference>
<comment type="caution">
    <text evidence="1">The sequence shown here is derived from an EMBL/GenBank/DDBJ whole genome shotgun (WGS) entry which is preliminary data.</text>
</comment>
<organism evidence="1 2">
    <name type="scientific">Araneus ventricosus</name>
    <name type="common">Orbweaver spider</name>
    <name type="synonym">Epeira ventricosa</name>
    <dbReference type="NCBI Taxonomy" id="182803"/>
    <lineage>
        <taxon>Eukaryota</taxon>
        <taxon>Metazoa</taxon>
        <taxon>Ecdysozoa</taxon>
        <taxon>Arthropoda</taxon>
        <taxon>Chelicerata</taxon>
        <taxon>Arachnida</taxon>
        <taxon>Araneae</taxon>
        <taxon>Araneomorphae</taxon>
        <taxon>Entelegynae</taxon>
        <taxon>Araneoidea</taxon>
        <taxon>Araneidae</taxon>
        <taxon>Araneus</taxon>
    </lineage>
</organism>
<protein>
    <submittedName>
        <fullName evidence="1">Uncharacterized protein</fullName>
    </submittedName>
</protein>
<keyword evidence="2" id="KW-1185">Reference proteome</keyword>
<reference evidence="1 2" key="1">
    <citation type="journal article" date="2019" name="Sci. Rep.">
        <title>Orb-weaving spider Araneus ventricosus genome elucidates the spidroin gene catalogue.</title>
        <authorList>
            <person name="Kono N."/>
            <person name="Nakamura H."/>
            <person name="Ohtoshi R."/>
            <person name="Moran D.A.P."/>
            <person name="Shinohara A."/>
            <person name="Yoshida Y."/>
            <person name="Fujiwara M."/>
            <person name="Mori M."/>
            <person name="Tomita M."/>
            <person name="Arakawa K."/>
        </authorList>
    </citation>
    <scope>NUCLEOTIDE SEQUENCE [LARGE SCALE GENOMIC DNA]</scope>
</reference>
<sequence>MSNCRARKKRLKTEDGKSVTGWISAKSFLIERRDFLWHPLGRPRYAFLARTEDLNKLGARLESVQTSDRERVKLSRVRKKTYYDLSNRTPFQEVI</sequence>
<evidence type="ECO:0000313" key="2">
    <source>
        <dbReference type="Proteomes" id="UP000499080"/>
    </source>
</evidence>